<feature type="domain" description="Peptidase S1" evidence="9">
    <location>
        <begin position="374"/>
        <end position="611"/>
    </location>
</feature>
<evidence type="ECO:0000259" key="9">
    <source>
        <dbReference type="PROSITE" id="PS50240"/>
    </source>
</evidence>
<comment type="catalytic activity">
    <reaction evidence="1">
        <text>Preferential cleavage: Arg-|-Xaa, Lys-|-Xaa.</text>
        <dbReference type="EC" id="3.4.21.10"/>
    </reaction>
</comment>
<evidence type="ECO:0000256" key="4">
    <source>
        <dbReference type="ARBA" id="ARBA00022670"/>
    </source>
</evidence>
<keyword evidence="6 8" id="KW-0720">Serine protease</keyword>
<reference evidence="10" key="1">
    <citation type="submission" date="2019-08" db="EMBL/GenBank/DDBJ databases">
        <title>The improved chromosome-level genome for the pearl oyster Pinctada fucata martensii using PacBio sequencing and Hi-C.</title>
        <authorList>
            <person name="Zheng Z."/>
        </authorList>
    </citation>
    <scope>NUCLEOTIDE SEQUENCE</scope>
    <source>
        <strain evidence="10">ZZ-2019</strain>
        <tissue evidence="10">Adductor muscle</tissue>
    </source>
</reference>
<evidence type="ECO:0000313" key="10">
    <source>
        <dbReference type="EMBL" id="KAK3090988.1"/>
    </source>
</evidence>
<dbReference type="EC" id="3.4.21.10" evidence="2"/>
<evidence type="ECO:0000256" key="3">
    <source>
        <dbReference type="ARBA" id="ARBA00017161"/>
    </source>
</evidence>
<dbReference type="InterPro" id="IPR000884">
    <property type="entry name" value="TSP1_rpt"/>
</dbReference>
<dbReference type="InterPro" id="IPR001254">
    <property type="entry name" value="Trypsin_dom"/>
</dbReference>
<evidence type="ECO:0000313" key="11">
    <source>
        <dbReference type="Proteomes" id="UP001186944"/>
    </source>
</evidence>
<organism evidence="10 11">
    <name type="scientific">Pinctada imbricata</name>
    <name type="common">Atlantic pearl-oyster</name>
    <name type="synonym">Pinctada martensii</name>
    <dbReference type="NCBI Taxonomy" id="66713"/>
    <lineage>
        <taxon>Eukaryota</taxon>
        <taxon>Metazoa</taxon>
        <taxon>Spiralia</taxon>
        <taxon>Lophotrochozoa</taxon>
        <taxon>Mollusca</taxon>
        <taxon>Bivalvia</taxon>
        <taxon>Autobranchia</taxon>
        <taxon>Pteriomorphia</taxon>
        <taxon>Pterioida</taxon>
        <taxon>Pterioidea</taxon>
        <taxon>Pteriidae</taxon>
        <taxon>Pinctada</taxon>
    </lineage>
</organism>
<dbReference type="InterPro" id="IPR009003">
    <property type="entry name" value="Peptidase_S1_PA"/>
</dbReference>
<sequence>MLYGTQADRSDLGHVCYDGNQADRSDLGHVCYDGTQADRSDLGHVCYDGSQADRSDLGHVCYDGTQADRSDLGHVCYDGTQADRSDLGHVCYDGTQADRSDLGHVCYDGTQADISDLGHVCSDGTQADRSDLGHVCYDGTQADRSDMGHVCYDGTCTQADRSDLGQIVFIWLRVTETDIVISTVKEFITGNLTHSHDKFLCEYYTQWSPWTRCNRKCEQSRERKCDKHEHCGTSSLKEKRSCRRRRGACSTLSYKVIGFRRGNRLIEELLYDLLYDGWSQWGPCTRSCKRRRVRKCKEHKICGSSYILEQKKCKVHGKYCEKRYTLKTYEADTTNDVQDEVSTRESENEMPKTAPILEKLKATCGVRPLGGYRIVGGKEAVRNSWPWQVAILTRWKEQYCGGTLIAPGWVLTAAHCIRKRGRRRRVIVRVNEHDVHLYDSKEIDMRVQDDFPHKHFDYETITNDIALLKLKRPERIKGDIQYACLPEENENLPDGTMCWTVGWGKERNTHLFGSDVLQEAEVPIVQKRKCKKAFKYKIDDRQICAGYKKGGVDSCAGDSGGPLICPKMVNGTERYVVYGVTSYGEGCGQKGKYGIYTKVTHYIKWINRIIRNNDYTSV</sequence>
<dbReference type="PROSITE" id="PS50092">
    <property type="entry name" value="TSP1"/>
    <property type="match status" value="1"/>
</dbReference>
<evidence type="ECO:0000256" key="5">
    <source>
        <dbReference type="ARBA" id="ARBA00022801"/>
    </source>
</evidence>
<dbReference type="FunFam" id="2.40.10.10:FF:000003">
    <property type="entry name" value="Transmembrane serine protease 3"/>
    <property type="match status" value="1"/>
</dbReference>
<evidence type="ECO:0000256" key="2">
    <source>
        <dbReference type="ARBA" id="ARBA00012050"/>
    </source>
</evidence>
<keyword evidence="7" id="KW-1015">Disulfide bond</keyword>
<dbReference type="SUPFAM" id="SSF50494">
    <property type="entry name" value="Trypsin-like serine proteases"/>
    <property type="match status" value="1"/>
</dbReference>
<evidence type="ECO:0000256" key="1">
    <source>
        <dbReference type="ARBA" id="ARBA00001656"/>
    </source>
</evidence>
<dbReference type="Proteomes" id="UP001186944">
    <property type="component" value="Unassembled WGS sequence"/>
</dbReference>
<dbReference type="PROSITE" id="PS00134">
    <property type="entry name" value="TRYPSIN_HIS"/>
    <property type="match status" value="1"/>
</dbReference>
<gene>
    <name evidence="10" type="ORF">FSP39_016279</name>
</gene>
<dbReference type="PROSITE" id="PS50240">
    <property type="entry name" value="TRYPSIN_DOM"/>
    <property type="match status" value="1"/>
</dbReference>
<dbReference type="GO" id="GO:0006508">
    <property type="term" value="P:proteolysis"/>
    <property type="evidence" value="ECO:0007669"/>
    <property type="project" value="UniProtKB-KW"/>
</dbReference>
<name>A0AA89BXB2_PINIB</name>
<evidence type="ECO:0000256" key="6">
    <source>
        <dbReference type="ARBA" id="ARBA00022825"/>
    </source>
</evidence>
<comment type="caution">
    <text evidence="10">The sequence shown here is derived from an EMBL/GenBank/DDBJ whole genome shotgun (WGS) entry which is preliminary data.</text>
</comment>
<protein>
    <recommendedName>
        <fullName evidence="3">Acrosin</fullName>
        <ecNumber evidence="2">3.4.21.10</ecNumber>
    </recommendedName>
</protein>
<dbReference type="InterPro" id="IPR033116">
    <property type="entry name" value="TRYPSIN_SER"/>
</dbReference>
<proteinExistence type="predicted"/>
<dbReference type="InterPro" id="IPR018114">
    <property type="entry name" value="TRYPSIN_HIS"/>
</dbReference>
<keyword evidence="4 8" id="KW-0645">Protease</keyword>
<dbReference type="InterPro" id="IPR001314">
    <property type="entry name" value="Peptidase_S1A"/>
</dbReference>
<dbReference type="Pfam" id="PF00089">
    <property type="entry name" value="Trypsin"/>
    <property type="match status" value="1"/>
</dbReference>
<dbReference type="PANTHER" id="PTHR24252:SF8">
    <property type="entry name" value="ACROSIN"/>
    <property type="match status" value="1"/>
</dbReference>
<evidence type="ECO:0000256" key="7">
    <source>
        <dbReference type="ARBA" id="ARBA00023157"/>
    </source>
</evidence>
<accession>A0AA89BXB2</accession>
<dbReference type="PRINTS" id="PR00722">
    <property type="entry name" value="CHYMOTRYPSIN"/>
</dbReference>
<evidence type="ECO:0000256" key="8">
    <source>
        <dbReference type="RuleBase" id="RU363034"/>
    </source>
</evidence>
<dbReference type="Gene3D" id="2.160.20.80">
    <property type="entry name" value="E3 ubiquitin-protein ligase SopA"/>
    <property type="match status" value="1"/>
</dbReference>
<dbReference type="SUPFAM" id="SSF141571">
    <property type="entry name" value="Pentapeptide repeat-like"/>
    <property type="match status" value="1"/>
</dbReference>
<dbReference type="PROSITE" id="PS00135">
    <property type="entry name" value="TRYPSIN_SER"/>
    <property type="match status" value="1"/>
</dbReference>
<dbReference type="PANTHER" id="PTHR24252">
    <property type="entry name" value="ACROSIN-RELATED"/>
    <property type="match status" value="1"/>
</dbReference>
<dbReference type="SMART" id="SM00209">
    <property type="entry name" value="TSP1"/>
    <property type="match status" value="2"/>
</dbReference>
<dbReference type="AlphaFoldDB" id="A0AA89BXB2"/>
<dbReference type="GO" id="GO:0004252">
    <property type="term" value="F:serine-type endopeptidase activity"/>
    <property type="evidence" value="ECO:0007669"/>
    <property type="project" value="InterPro"/>
</dbReference>
<dbReference type="InterPro" id="IPR043504">
    <property type="entry name" value="Peptidase_S1_PA_chymotrypsin"/>
</dbReference>
<keyword evidence="5 8" id="KW-0378">Hydrolase</keyword>
<dbReference type="CDD" id="cd00190">
    <property type="entry name" value="Tryp_SPc"/>
    <property type="match status" value="1"/>
</dbReference>
<keyword evidence="11" id="KW-1185">Reference proteome</keyword>
<dbReference type="EMBL" id="VSWD01000010">
    <property type="protein sequence ID" value="KAK3090988.1"/>
    <property type="molecule type" value="Genomic_DNA"/>
</dbReference>
<dbReference type="Gene3D" id="2.40.10.10">
    <property type="entry name" value="Trypsin-like serine proteases"/>
    <property type="match status" value="1"/>
</dbReference>
<dbReference type="SMART" id="SM00020">
    <property type="entry name" value="Tryp_SPc"/>
    <property type="match status" value="1"/>
</dbReference>